<accession>A0ABC8T9B3</accession>
<dbReference type="GO" id="GO:0006260">
    <property type="term" value="P:DNA replication"/>
    <property type="evidence" value="ECO:0007669"/>
    <property type="project" value="UniProtKB-KW"/>
</dbReference>
<dbReference type="Gene3D" id="3.30.40.10">
    <property type="entry name" value="Zinc/RING finger domain, C3HC4 (zinc finger)"/>
    <property type="match status" value="1"/>
</dbReference>
<dbReference type="AlphaFoldDB" id="A0ABC8T9B3"/>
<evidence type="ECO:0000256" key="5">
    <source>
        <dbReference type="ARBA" id="ARBA00022833"/>
    </source>
</evidence>
<comment type="subcellular location">
    <subcellularLocation>
        <location evidence="1 8">Nucleus</location>
    </subcellularLocation>
</comment>
<evidence type="ECO:0000256" key="3">
    <source>
        <dbReference type="ARBA" id="ARBA00022723"/>
    </source>
</evidence>
<keyword evidence="12" id="KW-1185">Reference proteome</keyword>
<dbReference type="InterPro" id="IPR001025">
    <property type="entry name" value="BAH_dom"/>
</dbReference>
<evidence type="ECO:0000256" key="6">
    <source>
        <dbReference type="ARBA" id="ARBA00023125"/>
    </source>
</evidence>
<keyword evidence="5" id="KW-0862">Zinc</keyword>
<dbReference type="InterPro" id="IPR027417">
    <property type="entry name" value="P-loop_NTPase"/>
</dbReference>
<keyword evidence="6 8" id="KW-0238">DNA-binding</keyword>
<keyword evidence="3" id="KW-0479">Metal-binding</keyword>
<dbReference type="Proteomes" id="UP001642360">
    <property type="component" value="Unassembled WGS sequence"/>
</dbReference>
<dbReference type="InterPro" id="IPR050311">
    <property type="entry name" value="ORC1/CDC6"/>
</dbReference>
<dbReference type="Pfam" id="PF17872">
    <property type="entry name" value="AAA_lid_10"/>
    <property type="match status" value="1"/>
</dbReference>
<keyword evidence="8" id="KW-0067">ATP-binding</keyword>
<evidence type="ECO:0000256" key="4">
    <source>
        <dbReference type="ARBA" id="ARBA00022771"/>
    </source>
</evidence>
<dbReference type="PROSITE" id="PS51038">
    <property type="entry name" value="BAH"/>
    <property type="match status" value="1"/>
</dbReference>
<dbReference type="InterPro" id="IPR019787">
    <property type="entry name" value="Znf_PHD-finger"/>
</dbReference>
<evidence type="ECO:0000256" key="2">
    <source>
        <dbReference type="ARBA" id="ARBA00008398"/>
    </source>
</evidence>
<dbReference type="InterPro" id="IPR013083">
    <property type="entry name" value="Znf_RING/FYVE/PHD"/>
</dbReference>
<dbReference type="SUPFAM" id="SSF52540">
    <property type="entry name" value="P-loop containing nucleoside triphosphate hydrolases"/>
    <property type="match status" value="1"/>
</dbReference>
<dbReference type="InterPro" id="IPR003959">
    <property type="entry name" value="ATPase_AAA_core"/>
</dbReference>
<feature type="domain" description="BAH" evidence="10">
    <location>
        <begin position="95"/>
        <end position="239"/>
    </location>
</feature>
<dbReference type="FunFam" id="1.10.8.60:FF:000082">
    <property type="entry name" value="Origin recognition complex subunit 1"/>
    <property type="match status" value="1"/>
</dbReference>
<keyword evidence="7 8" id="KW-0539">Nucleus</keyword>
<evidence type="ECO:0000313" key="12">
    <source>
        <dbReference type="Proteomes" id="UP001642360"/>
    </source>
</evidence>
<protein>
    <recommendedName>
        <fullName evidence="8">Origin recognition complex subunit 1</fullName>
    </recommendedName>
</protein>
<comment type="caution">
    <text evidence="11">The sequence shown here is derived from an EMBL/GenBank/DDBJ whole genome shotgun (WGS) entry which is preliminary data.</text>
</comment>
<comment type="subunit">
    <text evidence="8">Component of the origin recognition complex (ORC) composed of at least ORC1, ORC2, ORC3, ORC4, ORC5 and ORC6. ORC is regulated in a cell-cycle and development dependent manner. It is sequentially assembled at the exit from anaphase of mitosis and disassembled as cells enter S phase. Binds unmodified and methylated histone H3.</text>
</comment>
<feature type="region of interest" description="Disordered" evidence="9">
    <location>
        <begin position="246"/>
        <end position="275"/>
    </location>
</feature>
<keyword evidence="8" id="KW-0547">Nucleotide-binding</keyword>
<feature type="compositionally biased region" description="Basic and acidic residues" evidence="9">
    <location>
        <begin position="254"/>
        <end position="264"/>
    </location>
</feature>
<dbReference type="Gene3D" id="3.40.50.300">
    <property type="entry name" value="P-loop containing nucleotide triphosphate hydrolases"/>
    <property type="match status" value="1"/>
</dbReference>
<evidence type="ECO:0000256" key="7">
    <source>
        <dbReference type="ARBA" id="ARBA00023242"/>
    </source>
</evidence>
<dbReference type="InterPro" id="IPR001965">
    <property type="entry name" value="Znf_PHD"/>
</dbReference>
<evidence type="ECO:0000256" key="1">
    <source>
        <dbReference type="ARBA" id="ARBA00004123"/>
    </source>
</evidence>
<dbReference type="Pfam" id="PF00628">
    <property type="entry name" value="PHD"/>
    <property type="match status" value="1"/>
</dbReference>
<dbReference type="InterPro" id="IPR011011">
    <property type="entry name" value="Znf_FYVE_PHD"/>
</dbReference>
<dbReference type="PANTHER" id="PTHR10763">
    <property type="entry name" value="CELL DIVISION CONTROL PROTEIN 6-RELATED"/>
    <property type="match status" value="1"/>
</dbReference>
<proteinExistence type="inferred from homology"/>
<evidence type="ECO:0000313" key="11">
    <source>
        <dbReference type="EMBL" id="CAK9164681.1"/>
    </source>
</evidence>
<dbReference type="InterPro" id="IPR043151">
    <property type="entry name" value="BAH_sf"/>
</dbReference>
<dbReference type="GO" id="GO:0005524">
    <property type="term" value="F:ATP binding"/>
    <property type="evidence" value="ECO:0007669"/>
    <property type="project" value="UniProtKB-KW"/>
</dbReference>
<dbReference type="FunFam" id="3.30.40.10:FF:000691">
    <property type="entry name" value="Origin recognition complex subunit 1"/>
    <property type="match status" value="1"/>
</dbReference>
<comment type="function">
    <text evidence="8">Component of the origin recognition complex (ORC) that binds origins of replication. DNA-binding is ATP-dependent, however specific DNA sequences that define origins of replication have not been identified so far. ORC is required to assemble the pre-replication complex necessary to initiate DNA replication.</text>
</comment>
<evidence type="ECO:0000256" key="9">
    <source>
        <dbReference type="SAM" id="MobiDB-lite"/>
    </source>
</evidence>
<organism evidence="11 12">
    <name type="scientific">Ilex paraguariensis</name>
    <name type="common">yerba mate</name>
    <dbReference type="NCBI Taxonomy" id="185542"/>
    <lineage>
        <taxon>Eukaryota</taxon>
        <taxon>Viridiplantae</taxon>
        <taxon>Streptophyta</taxon>
        <taxon>Embryophyta</taxon>
        <taxon>Tracheophyta</taxon>
        <taxon>Spermatophyta</taxon>
        <taxon>Magnoliopsida</taxon>
        <taxon>eudicotyledons</taxon>
        <taxon>Gunneridae</taxon>
        <taxon>Pentapetalae</taxon>
        <taxon>asterids</taxon>
        <taxon>campanulids</taxon>
        <taxon>Aquifoliales</taxon>
        <taxon>Aquifoliaceae</taxon>
        <taxon>Ilex</taxon>
    </lineage>
</organism>
<comment type="similarity">
    <text evidence="2 8">Belongs to the ORC1 family.</text>
</comment>
<reference evidence="11 12" key="1">
    <citation type="submission" date="2024-02" db="EMBL/GenBank/DDBJ databases">
        <authorList>
            <person name="Vignale AGUSTIN F."/>
            <person name="Sosa J E."/>
            <person name="Modenutti C."/>
        </authorList>
    </citation>
    <scope>NUCLEOTIDE SEQUENCE [LARGE SCALE GENOMIC DNA]</scope>
</reference>
<dbReference type="GO" id="GO:0005634">
    <property type="term" value="C:nucleus"/>
    <property type="evidence" value="ECO:0007669"/>
    <property type="project" value="UniProtKB-SubCell"/>
</dbReference>
<keyword evidence="8" id="KW-0235">DNA replication</keyword>
<dbReference type="Pfam" id="PF00004">
    <property type="entry name" value="AAA"/>
    <property type="match status" value="1"/>
</dbReference>
<dbReference type="PANTHER" id="PTHR10763:SF23">
    <property type="entry name" value="ORIGIN RECOGNITION COMPLEX SUBUNIT 1"/>
    <property type="match status" value="1"/>
</dbReference>
<gene>
    <name evidence="11" type="ORF">ILEXP_LOCUS33828</name>
</gene>
<dbReference type="SMART" id="SM00249">
    <property type="entry name" value="PHD"/>
    <property type="match status" value="1"/>
</dbReference>
<dbReference type="InterPro" id="IPR041083">
    <property type="entry name" value="AAA_lid_10"/>
</dbReference>
<dbReference type="GO" id="GO:0003677">
    <property type="term" value="F:DNA binding"/>
    <property type="evidence" value="ECO:0007669"/>
    <property type="project" value="UniProtKB-KW"/>
</dbReference>
<dbReference type="EMBL" id="CAUOFW020004269">
    <property type="protein sequence ID" value="CAK9164681.1"/>
    <property type="molecule type" value="Genomic_DNA"/>
</dbReference>
<keyword evidence="4" id="KW-0863">Zinc-finger</keyword>
<evidence type="ECO:0000256" key="8">
    <source>
        <dbReference type="RuleBase" id="RU365058"/>
    </source>
</evidence>
<dbReference type="GO" id="GO:0008270">
    <property type="term" value="F:zinc ion binding"/>
    <property type="evidence" value="ECO:0007669"/>
    <property type="project" value="UniProtKB-KW"/>
</dbReference>
<name>A0ABC8T9B3_9AQUA</name>
<evidence type="ECO:0000259" key="10">
    <source>
        <dbReference type="PROSITE" id="PS51038"/>
    </source>
</evidence>
<dbReference type="Gene3D" id="2.30.30.490">
    <property type="match status" value="1"/>
</dbReference>
<sequence length="626" mass="71820">MVYYKNVEYDGGEFSVGDDVYVKRREDASSDEEDPEVEECRVCLKTGKAVMIECDDCLGGFHLKWSKPPLKEVPEGDWICDYCEAKKLRKNVEVPQPPVGKQRPRTAREKLLSSDLWAAHIESIWKEVDGDYLFRGRWYIIPEETAPGRQPHNLRRELYQTNDFADIEVTYALFCCLFDNLLIGPKKFVVENGTHQMECLIRHCYVMNPKEFAKESNGDDVYLCEYEYDIHWHTFKRIAEIDNCEGDDEEADSDEHWSSCKDSDSETEDTEHEERRRNLVAGQFPTHQLAAVWPFPLFDYVVNSLVAEHVRCHKQTELEKAKATLLLATLPKFLPCRNKEMEEITAFIKGAICDDQCLGRCLYIHGVPGIGKTMSVLAVMRSLRSEVDAGGINRYCFVEINSLKLASPENIYRVIYEALSGHRVSWKKALHLLNERFSNRNKTDREDNRPFLYNILDWPTKPHSRLIVIWIANTMDLPEKLLPRISSRMGIQRLCFGPYNYQQLQKIISSCLKGIDAFEKQAIEFASRKVAAISGDARRALEICRHAAELTDYHNKNSNPNSAPAGRDTSTTSVFHVAIRKDNGQITLELEGWTYLLDNHQVISEDPPDTVQDIINKSNMYGAAAV</sequence>
<dbReference type="SUPFAM" id="SSF57903">
    <property type="entry name" value="FYVE/PHD zinc finger"/>
    <property type="match status" value="1"/>
</dbReference>